<comment type="cofactor">
    <cofactor evidence="1 10">
        <name>pyridoxal 5'-phosphate</name>
        <dbReference type="ChEBI" id="CHEBI:597326"/>
    </cofactor>
</comment>
<dbReference type="eggNOG" id="COG0520">
    <property type="taxonomic scope" value="Bacteria"/>
</dbReference>
<evidence type="ECO:0000256" key="9">
    <source>
        <dbReference type="ARBA" id="ARBA00050776"/>
    </source>
</evidence>
<evidence type="ECO:0000256" key="2">
    <source>
        <dbReference type="ARBA" id="ARBA00002824"/>
    </source>
</evidence>
<evidence type="ECO:0000313" key="14">
    <source>
        <dbReference type="Proteomes" id="UP000009881"/>
    </source>
</evidence>
<dbReference type="STRING" id="1238182.C882_4535"/>
<comment type="function">
    <text evidence="3">Catalyzes the removal of elemental sulfur atoms from cysteine to produce alanine. Seems to participate in the biosynthesis of the nitrogenase metalloclusters by providing the inorganic sulfur required for the Fe-S core formation.</text>
</comment>
<dbReference type="GO" id="GO:0031071">
    <property type="term" value="F:cysteine desulfurase activity"/>
    <property type="evidence" value="ECO:0007669"/>
    <property type="project" value="UniProtKB-UniRule"/>
</dbReference>
<reference evidence="13 14" key="1">
    <citation type="journal article" date="2013" name="Genome Announc.">
        <title>Draft Genome Sequence of an Alphaproteobacterium, Caenispirillum salinarum AK4(T), Isolated from a Solar Saltern.</title>
        <authorList>
            <person name="Khatri I."/>
            <person name="Singh A."/>
            <person name="Korpole S."/>
            <person name="Pinnaka A.K."/>
            <person name="Subramanian S."/>
        </authorList>
    </citation>
    <scope>NUCLEOTIDE SEQUENCE [LARGE SCALE GENOMIC DNA]</scope>
    <source>
        <strain evidence="13 14">AK4</strain>
    </source>
</reference>
<protein>
    <recommendedName>
        <fullName evidence="6 11">Cysteine desulfurase</fullName>
        <ecNumber evidence="5 11">2.8.1.7</ecNumber>
    </recommendedName>
</protein>
<dbReference type="PANTHER" id="PTHR43586:SF8">
    <property type="entry name" value="CYSTEINE DESULFURASE 1, CHLOROPLASTIC"/>
    <property type="match status" value="1"/>
</dbReference>
<dbReference type="PIRSF" id="PIRSF005572">
    <property type="entry name" value="NifS"/>
    <property type="match status" value="1"/>
</dbReference>
<comment type="function">
    <text evidence="2 11">Catalyzes the removal of elemental sulfur and selenium atoms from L-cysteine, L-cystine, L-selenocysteine, and L-selenocystine to produce L-alanine.</text>
</comment>
<dbReference type="EC" id="2.8.1.7" evidence="5 11"/>
<sequence length="425" mass="45515">MTTANAVDRTETATIAPEAPGFDVAAVRADFPILAQTVRGKPLTYLDSGASAQKPKAVIDAITSLYTHDYANVHRGAYSLSEKSTSLYEGSREIARRFINAESTREVVFTKGATEAINLVANTYGRSFLSEGDEVIISELEHHSNIVPWQMLRDEKGLVLKVVPITDDGAFDLEAFKGLLTERTKIVSVAHVSNVLGTVLPVKEITQAAHAVGARVLVDGCQGAVHIPVDVQDLDCDFYVFSGHKLYGPTGVGILYGKEALLDAMPPWQGGGDMIATVTFEKSTWAELPAKFEAGTPPISAAIALGAAMDYVSALGLEKIAAHEHALLNYAQQQLASVEGLTLYGTTPGKCAVMSFTMDCAHPHDIATILDQSGVCIRAGHHCAQPVMERFGVPAMGRASLGMYNTRDDIDRLIKGLGSVRKIFG</sequence>
<evidence type="ECO:0000256" key="7">
    <source>
        <dbReference type="ARBA" id="ARBA00022679"/>
    </source>
</evidence>
<comment type="catalytic activity">
    <reaction evidence="9 11">
        <text>(sulfur carrier)-H + L-cysteine = (sulfur carrier)-SH + L-alanine</text>
        <dbReference type="Rhea" id="RHEA:43892"/>
        <dbReference type="Rhea" id="RHEA-COMP:14737"/>
        <dbReference type="Rhea" id="RHEA-COMP:14739"/>
        <dbReference type="ChEBI" id="CHEBI:29917"/>
        <dbReference type="ChEBI" id="CHEBI:35235"/>
        <dbReference type="ChEBI" id="CHEBI:57972"/>
        <dbReference type="ChEBI" id="CHEBI:64428"/>
        <dbReference type="EC" id="2.8.1.7"/>
    </reaction>
</comment>
<feature type="domain" description="Aminotransferase class V" evidence="12">
    <location>
        <begin position="44"/>
        <end position="413"/>
    </location>
</feature>
<dbReference type="AlphaFoldDB" id="K9GW27"/>
<dbReference type="Gene3D" id="3.40.640.10">
    <property type="entry name" value="Type I PLP-dependent aspartate aminotransferase-like (Major domain)"/>
    <property type="match status" value="1"/>
</dbReference>
<evidence type="ECO:0000313" key="13">
    <source>
        <dbReference type="EMBL" id="EKV30135.1"/>
    </source>
</evidence>
<comment type="similarity">
    <text evidence="4 11">Belongs to the class-V pyridoxal-phosphate-dependent aminotransferase family. Csd subfamily.</text>
</comment>
<dbReference type="EMBL" id="ANHY01000009">
    <property type="protein sequence ID" value="EKV30135.1"/>
    <property type="molecule type" value="Genomic_DNA"/>
</dbReference>
<gene>
    <name evidence="13" type="ORF">C882_4535</name>
</gene>
<accession>K9GW27</accession>
<evidence type="ECO:0000259" key="12">
    <source>
        <dbReference type="Pfam" id="PF00266"/>
    </source>
</evidence>
<dbReference type="OrthoDB" id="9804366at2"/>
<evidence type="ECO:0000256" key="6">
    <source>
        <dbReference type="ARBA" id="ARBA00013558"/>
    </source>
</evidence>
<evidence type="ECO:0000256" key="11">
    <source>
        <dbReference type="RuleBase" id="RU004506"/>
    </source>
</evidence>
<keyword evidence="7 11" id="KW-0808">Transferase</keyword>
<dbReference type="PROSITE" id="PS00595">
    <property type="entry name" value="AA_TRANSFER_CLASS_5"/>
    <property type="match status" value="1"/>
</dbReference>
<dbReference type="InterPro" id="IPR000192">
    <property type="entry name" value="Aminotrans_V_dom"/>
</dbReference>
<dbReference type="Proteomes" id="UP000009881">
    <property type="component" value="Unassembled WGS sequence"/>
</dbReference>
<dbReference type="InterPro" id="IPR015422">
    <property type="entry name" value="PyrdxlP-dep_Trfase_small"/>
</dbReference>
<dbReference type="InterPro" id="IPR015424">
    <property type="entry name" value="PyrdxlP-dep_Trfase"/>
</dbReference>
<dbReference type="CDD" id="cd06453">
    <property type="entry name" value="SufS_like"/>
    <property type="match status" value="1"/>
</dbReference>
<dbReference type="InterPro" id="IPR015421">
    <property type="entry name" value="PyrdxlP-dep_Trfase_major"/>
</dbReference>
<proteinExistence type="inferred from homology"/>
<evidence type="ECO:0000256" key="5">
    <source>
        <dbReference type="ARBA" id="ARBA00012239"/>
    </source>
</evidence>
<dbReference type="InterPro" id="IPR020578">
    <property type="entry name" value="Aminotrans_V_PyrdxlP_BS"/>
</dbReference>
<dbReference type="Gene3D" id="3.90.1150.10">
    <property type="entry name" value="Aspartate Aminotransferase, domain 1"/>
    <property type="match status" value="1"/>
</dbReference>
<evidence type="ECO:0000256" key="8">
    <source>
        <dbReference type="ARBA" id="ARBA00022898"/>
    </source>
</evidence>
<name>K9GW27_9PROT</name>
<keyword evidence="8 11" id="KW-0663">Pyridoxal phosphate</keyword>
<dbReference type="InterPro" id="IPR010970">
    <property type="entry name" value="Cys_dSase_SufS"/>
</dbReference>
<dbReference type="GO" id="GO:0006534">
    <property type="term" value="P:cysteine metabolic process"/>
    <property type="evidence" value="ECO:0007669"/>
    <property type="project" value="UniProtKB-UniRule"/>
</dbReference>
<keyword evidence="14" id="KW-1185">Reference proteome</keyword>
<dbReference type="GO" id="GO:0030170">
    <property type="term" value="F:pyridoxal phosphate binding"/>
    <property type="evidence" value="ECO:0007669"/>
    <property type="project" value="UniProtKB-UniRule"/>
</dbReference>
<dbReference type="RefSeq" id="WP_009540643.1">
    <property type="nucleotide sequence ID" value="NZ_ANHY01000009.1"/>
</dbReference>
<evidence type="ECO:0000256" key="10">
    <source>
        <dbReference type="RuleBase" id="RU004504"/>
    </source>
</evidence>
<dbReference type="InterPro" id="IPR016454">
    <property type="entry name" value="Cysteine_dSase"/>
</dbReference>
<dbReference type="PATRIC" id="fig|1238182.3.peg.2198"/>
<comment type="caution">
    <text evidence="13">The sequence shown here is derived from an EMBL/GenBank/DDBJ whole genome shotgun (WGS) entry which is preliminary data.</text>
</comment>
<evidence type="ECO:0000256" key="4">
    <source>
        <dbReference type="ARBA" id="ARBA00010447"/>
    </source>
</evidence>
<dbReference type="SUPFAM" id="SSF53383">
    <property type="entry name" value="PLP-dependent transferases"/>
    <property type="match status" value="1"/>
</dbReference>
<evidence type="ECO:0000256" key="1">
    <source>
        <dbReference type="ARBA" id="ARBA00001933"/>
    </source>
</evidence>
<organism evidence="13 14">
    <name type="scientific">Caenispirillum salinarum AK4</name>
    <dbReference type="NCBI Taxonomy" id="1238182"/>
    <lineage>
        <taxon>Bacteria</taxon>
        <taxon>Pseudomonadati</taxon>
        <taxon>Pseudomonadota</taxon>
        <taxon>Alphaproteobacteria</taxon>
        <taxon>Rhodospirillales</taxon>
        <taxon>Novispirillaceae</taxon>
        <taxon>Caenispirillum</taxon>
    </lineage>
</organism>
<dbReference type="NCBIfam" id="TIGR01979">
    <property type="entry name" value="sufS"/>
    <property type="match status" value="1"/>
</dbReference>
<evidence type="ECO:0000256" key="3">
    <source>
        <dbReference type="ARBA" id="ARBA00003120"/>
    </source>
</evidence>
<dbReference type="Pfam" id="PF00266">
    <property type="entry name" value="Aminotran_5"/>
    <property type="match status" value="1"/>
</dbReference>
<dbReference type="PANTHER" id="PTHR43586">
    <property type="entry name" value="CYSTEINE DESULFURASE"/>
    <property type="match status" value="1"/>
</dbReference>